<evidence type="ECO:0000256" key="3">
    <source>
        <dbReference type="ARBA" id="ARBA00023157"/>
    </source>
</evidence>
<dbReference type="PROSITE" id="PS00194">
    <property type="entry name" value="THIOREDOXIN_1"/>
    <property type="match status" value="1"/>
</dbReference>
<dbReference type="PANTHER" id="PTHR42852">
    <property type="entry name" value="THIOL:DISULFIDE INTERCHANGE PROTEIN DSBE"/>
    <property type="match status" value="1"/>
</dbReference>
<evidence type="ECO:0000313" key="7">
    <source>
        <dbReference type="Proteomes" id="UP000002774"/>
    </source>
</evidence>
<dbReference type="GO" id="GO:0017004">
    <property type="term" value="P:cytochrome complex assembly"/>
    <property type="evidence" value="ECO:0007669"/>
    <property type="project" value="UniProtKB-KW"/>
</dbReference>
<dbReference type="SUPFAM" id="SSF52833">
    <property type="entry name" value="Thioredoxin-like"/>
    <property type="match status" value="1"/>
</dbReference>
<evidence type="ECO:0000313" key="6">
    <source>
        <dbReference type="EMBL" id="EHQ25940.1"/>
    </source>
</evidence>
<dbReference type="PROSITE" id="PS51352">
    <property type="entry name" value="THIOREDOXIN_2"/>
    <property type="match status" value="1"/>
</dbReference>
<keyword evidence="3" id="KW-1015">Disulfide bond</keyword>
<dbReference type="Proteomes" id="UP000002774">
    <property type="component" value="Chromosome"/>
</dbReference>
<dbReference type="GO" id="GO:0016491">
    <property type="term" value="F:oxidoreductase activity"/>
    <property type="evidence" value="ECO:0007669"/>
    <property type="project" value="InterPro"/>
</dbReference>
<evidence type="ECO:0000259" key="5">
    <source>
        <dbReference type="PROSITE" id="PS51352"/>
    </source>
</evidence>
<name>H1YA59_9SPHI</name>
<feature type="domain" description="Thioredoxin" evidence="5">
    <location>
        <begin position="255"/>
        <end position="393"/>
    </location>
</feature>
<dbReference type="OrthoDB" id="750178at2"/>
<gene>
    <name evidence="6" type="ORF">Mucpa_1786</name>
</gene>
<keyword evidence="4" id="KW-0676">Redox-active center</keyword>
<evidence type="ECO:0000256" key="1">
    <source>
        <dbReference type="ARBA" id="ARBA00004196"/>
    </source>
</evidence>
<dbReference type="PANTHER" id="PTHR42852:SF6">
    <property type="entry name" value="THIOL:DISULFIDE INTERCHANGE PROTEIN DSBE"/>
    <property type="match status" value="1"/>
</dbReference>
<dbReference type="RefSeq" id="WP_008505833.1">
    <property type="nucleotide sequence ID" value="NZ_CM001403.1"/>
</dbReference>
<dbReference type="InterPro" id="IPR000866">
    <property type="entry name" value="AhpC/TSA"/>
</dbReference>
<accession>H1YA59</accession>
<proteinExistence type="predicted"/>
<dbReference type="InterPro" id="IPR036249">
    <property type="entry name" value="Thioredoxin-like_sf"/>
</dbReference>
<dbReference type="EMBL" id="CM001403">
    <property type="protein sequence ID" value="EHQ25940.1"/>
    <property type="molecule type" value="Genomic_DNA"/>
</dbReference>
<dbReference type="HOGENOM" id="CLU_042529_1_0_10"/>
<reference evidence="6" key="1">
    <citation type="submission" date="2011-09" db="EMBL/GenBank/DDBJ databases">
        <title>The permanent draft genome of Mucilaginibacter paludis DSM 18603.</title>
        <authorList>
            <consortium name="US DOE Joint Genome Institute (JGI-PGF)"/>
            <person name="Lucas S."/>
            <person name="Han J."/>
            <person name="Lapidus A."/>
            <person name="Bruce D."/>
            <person name="Goodwin L."/>
            <person name="Pitluck S."/>
            <person name="Peters L."/>
            <person name="Kyrpides N."/>
            <person name="Mavromatis K."/>
            <person name="Ivanova N."/>
            <person name="Mikhailova N."/>
            <person name="Held B."/>
            <person name="Detter J.C."/>
            <person name="Tapia R."/>
            <person name="Han C."/>
            <person name="Land M."/>
            <person name="Hauser L."/>
            <person name="Markowitz V."/>
            <person name="Cheng J.-F."/>
            <person name="Hugenholtz P."/>
            <person name="Woyke T."/>
            <person name="Wu D."/>
            <person name="Tindall B."/>
            <person name="Brambilla E."/>
            <person name="Klenk H.-P."/>
            <person name="Eisen J.A."/>
        </authorList>
    </citation>
    <scope>NUCLEOTIDE SEQUENCE [LARGE SCALE GENOMIC DNA]</scope>
    <source>
        <strain evidence="6">DSM 18603</strain>
    </source>
</reference>
<dbReference type="InterPro" id="IPR050553">
    <property type="entry name" value="Thioredoxin_ResA/DsbE_sf"/>
</dbReference>
<organism evidence="6 7">
    <name type="scientific">Mucilaginibacter paludis DSM 18603</name>
    <dbReference type="NCBI Taxonomy" id="714943"/>
    <lineage>
        <taxon>Bacteria</taxon>
        <taxon>Pseudomonadati</taxon>
        <taxon>Bacteroidota</taxon>
        <taxon>Sphingobacteriia</taxon>
        <taxon>Sphingobacteriales</taxon>
        <taxon>Sphingobacteriaceae</taxon>
        <taxon>Mucilaginibacter</taxon>
    </lineage>
</organism>
<dbReference type="Pfam" id="PF14289">
    <property type="entry name" value="DUF4369"/>
    <property type="match status" value="1"/>
</dbReference>
<comment type="subcellular location">
    <subcellularLocation>
        <location evidence="1">Cell envelope</location>
    </subcellularLocation>
</comment>
<dbReference type="Pfam" id="PF00578">
    <property type="entry name" value="AhpC-TSA"/>
    <property type="match status" value="1"/>
</dbReference>
<protein>
    <submittedName>
        <fullName evidence="6">Alkyl hydroperoxide reductase/ Thiol specific antioxidant/ Mal allergen</fullName>
    </submittedName>
</protein>
<evidence type="ECO:0000256" key="2">
    <source>
        <dbReference type="ARBA" id="ARBA00022748"/>
    </source>
</evidence>
<dbReference type="GO" id="GO:0030313">
    <property type="term" value="C:cell envelope"/>
    <property type="evidence" value="ECO:0007669"/>
    <property type="project" value="UniProtKB-SubCell"/>
</dbReference>
<dbReference type="AlphaFoldDB" id="H1YA59"/>
<dbReference type="STRING" id="714943.Mucpa_1786"/>
<dbReference type="InterPro" id="IPR017937">
    <property type="entry name" value="Thioredoxin_CS"/>
</dbReference>
<evidence type="ECO:0000256" key="4">
    <source>
        <dbReference type="ARBA" id="ARBA00023284"/>
    </source>
</evidence>
<dbReference type="CDD" id="cd02966">
    <property type="entry name" value="TlpA_like_family"/>
    <property type="match status" value="1"/>
</dbReference>
<dbReference type="GO" id="GO:0016209">
    <property type="term" value="F:antioxidant activity"/>
    <property type="evidence" value="ECO:0007669"/>
    <property type="project" value="InterPro"/>
</dbReference>
<sequence length="393" mass="43890">MEKNISAVWPPVFGIQKIGKYLLPSVILLALAISANAQQKYVINGKINGLTKDMKVLFSYSPSKEVFIRDSAVVKNGAFHLEGTIARPYKVNLYLRSFNPPPPHNYKVGDIVPATDGQSFYLTPGTTTITGNNLNSAVVDNPVQAEYMAYENSLMPLKKAAGPTNLALYHAKNPDSIAVLKQKQAAFTKQFERISIDFIKAHPSSYVAYDIVKSHAVVIQDPESFELMFHALAPKFKNSEEGKKMLHDLAMVKKFAIGQPIMNFTQADVNGKPFSLSSLKGKYVLVDFWASWCGPCRMEYPYIHKAYDQFKNKNFEVIGVSLDDKKDLWINAIQDNHFDWVEVCDLKGRKNEVAVAYGISAIPQSLLVDPNGIIIAKNLRGEDLVEKLNEVIK</sequence>
<dbReference type="eggNOG" id="COG0526">
    <property type="taxonomic scope" value="Bacteria"/>
</dbReference>
<dbReference type="InterPro" id="IPR013766">
    <property type="entry name" value="Thioredoxin_domain"/>
</dbReference>
<keyword evidence="2" id="KW-0201">Cytochrome c-type biogenesis</keyword>
<keyword evidence="7" id="KW-1185">Reference proteome</keyword>
<dbReference type="Gene3D" id="3.40.30.10">
    <property type="entry name" value="Glutaredoxin"/>
    <property type="match status" value="1"/>
</dbReference>
<dbReference type="InterPro" id="IPR025380">
    <property type="entry name" value="DUF4369"/>
</dbReference>